<accession>A0A1S6HU35</accession>
<protein>
    <recommendedName>
        <fullName evidence="4">MatB fimbrillin</fullName>
    </recommendedName>
</protein>
<keyword evidence="3" id="KW-1185">Reference proteome</keyword>
<dbReference type="AlphaFoldDB" id="A0A1S6HU35"/>
<sequence>MKNIFKIATISALVMLSANAMAEDATQDFTWTGTVPAADATGGIKIKDLSSGATFDAGTFTLTKVTDRTADIGIFNITSASTLSFDVVTDDANEDHVDYYYTLTSYLAHRSGRAGTLYDATFNASLTANGTPLQEGMKTTTPATAPTNLTLANAGEREYLYGDEYTIQATLLITDQAI</sequence>
<dbReference type="EMBL" id="CP014782">
    <property type="protein sequence ID" value="AQS39070.1"/>
    <property type="molecule type" value="Genomic_DNA"/>
</dbReference>
<dbReference type="RefSeq" id="WP_077754033.1">
    <property type="nucleotide sequence ID" value="NZ_CP014782.1"/>
</dbReference>
<evidence type="ECO:0000256" key="1">
    <source>
        <dbReference type="SAM" id="SignalP"/>
    </source>
</evidence>
<dbReference type="OrthoDB" id="6275496at2"/>
<organism evidence="2 3">
    <name type="scientific">Shewanella psychrophila</name>
    <dbReference type="NCBI Taxonomy" id="225848"/>
    <lineage>
        <taxon>Bacteria</taxon>
        <taxon>Pseudomonadati</taxon>
        <taxon>Pseudomonadota</taxon>
        <taxon>Gammaproteobacteria</taxon>
        <taxon>Alteromonadales</taxon>
        <taxon>Shewanellaceae</taxon>
        <taxon>Shewanella</taxon>
    </lineage>
</organism>
<proteinExistence type="predicted"/>
<gene>
    <name evidence="2" type="ORF">Sps_03955</name>
</gene>
<name>A0A1S6HU35_9GAMM</name>
<dbReference type="KEGG" id="spsw:Sps_03955"/>
<dbReference type="Proteomes" id="UP000189545">
    <property type="component" value="Chromosome"/>
</dbReference>
<evidence type="ECO:0000313" key="2">
    <source>
        <dbReference type="EMBL" id="AQS39070.1"/>
    </source>
</evidence>
<reference evidence="2 3" key="1">
    <citation type="submission" date="2016-03" db="EMBL/GenBank/DDBJ databases">
        <title>Complete genome sequence of Shewanella psychrophila WP2, a deep sea bacterium isolated from west Pacific sediment.</title>
        <authorList>
            <person name="Xu G."/>
            <person name="Jian H."/>
        </authorList>
    </citation>
    <scope>NUCLEOTIDE SEQUENCE [LARGE SCALE GENOMIC DNA]</scope>
    <source>
        <strain evidence="2 3">WP2</strain>
    </source>
</reference>
<keyword evidence="1" id="KW-0732">Signal</keyword>
<evidence type="ECO:0008006" key="4">
    <source>
        <dbReference type="Google" id="ProtNLM"/>
    </source>
</evidence>
<feature type="signal peptide" evidence="1">
    <location>
        <begin position="1"/>
        <end position="22"/>
    </location>
</feature>
<evidence type="ECO:0000313" key="3">
    <source>
        <dbReference type="Proteomes" id="UP000189545"/>
    </source>
</evidence>
<feature type="chain" id="PRO_5012233002" description="MatB fimbrillin" evidence="1">
    <location>
        <begin position="23"/>
        <end position="178"/>
    </location>
</feature>